<reference evidence="2" key="1">
    <citation type="submission" date="2020-03" db="EMBL/GenBank/DDBJ databases">
        <authorList>
            <person name="Weist P."/>
        </authorList>
    </citation>
    <scope>NUCLEOTIDE SEQUENCE</scope>
</reference>
<organism evidence="2 3">
    <name type="scientific">Pleuronectes platessa</name>
    <name type="common">European plaice</name>
    <dbReference type="NCBI Taxonomy" id="8262"/>
    <lineage>
        <taxon>Eukaryota</taxon>
        <taxon>Metazoa</taxon>
        <taxon>Chordata</taxon>
        <taxon>Craniata</taxon>
        <taxon>Vertebrata</taxon>
        <taxon>Euteleostomi</taxon>
        <taxon>Actinopterygii</taxon>
        <taxon>Neopterygii</taxon>
        <taxon>Teleostei</taxon>
        <taxon>Neoteleostei</taxon>
        <taxon>Acanthomorphata</taxon>
        <taxon>Carangaria</taxon>
        <taxon>Pleuronectiformes</taxon>
        <taxon>Pleuronectoidei</taxon>
        <taxon>Pleuronectidae</taxon>
        <taxon>Pleuronectes</taxon>
    </lineage>
</organism>
<sequence length="129" mass="14033">MPPLYLSRPRLLAAPVPQNYSDRPGRRALDSLLSIRYQKHQTVELWFSGSFRTQFKILLLVYEALHGLAPQDLSDTLSGSGSRQISQALVNGAEEEEEPQGGDALCGAEEGGAQVLVTSAPCRTLIGPR</sequence>
<comment type="caution">
    <text evidence="2">The sequence shown here is derived from an EMBL/GenBank/DDBJ whole genome shotgun (WGS) entry which is preliminary data.</text>
</comment>
<proteinExistence type="predicted"/>
<evidence type="ECO:0000313" key="3">
    <source>
        <dbReference type="Proteomes" id="UP001153269"/>
    </source>
</evidence>
<keyword evidence="3" id="KW-1185">Reference proteome</keyword>
<accession>A0A9N7TXK6</accession>
<dbReference type="AlphaFoldDB" id="A0A9N7TXK6"/>
<dbReference type="Proteomes" id="UP001153269">
    <property type="component" value="Unassembled WGS sequence"/>
</dbReference>
<protein>
    <submittedName>
        <fullName evidence="2">Uncharacterized protein</fullName>
    </submittedName>
</protein>
<feature type="region of interest" description="Disordered" evidence="1">
    <location>
        <begin position="76"/>
        <end position="107"/>
    </location>
</feature>
<dbReference type="EMBL" id="CADEAL010000482">
    <property type="protein sequence ID" value="CAB1420820.1"/>
    <property type="molecule type" value="Genomic_DNA"/>
</dbReference>
<feature type="compositionally biased region" description="Polar residues" evidence="1">
    <location>
        <begin position="76"/>
        <end position="89"/>
    </location>
</feature>
<evidence type="ECO:0000256" key="1">
    <source>
        <dbReference type="SAM" id="MobiDB-lite"/>
    </source>
</evidence>
<evidence type="ECO:0000313" key="2">
    <source>
        <dbReference type="EMBL" id="CAB1420820.1"/>
    </source>
</evidence>
<name>A0A9N7TXK6_PLEPL</name>
<gene>
    <name evidence="2" type="ORF">PLEPLA_LOCUS8697</name>
</gene>